<dbReference type="PIRSF" id="PIRSF000332">
    <property type="entry name" value="FMO"/>
    <property type="match status" value="1"/>
</dbReference>
<keyword evidence="2" id="KW-0285">Flavoprotein</keyword>
<evidence type="ECO:0000256" key="4">
    <source>
        <dbReference type="ARBA" id="ARBA00022857"/>
    </source>
</evidence>
<sequence>MVHRKQRIAVIGAGVSGVASARHLKAAGVDVVVFERYKAAGGNWTYDERKPIEPSYPSIKPSVADFIVDLEGEVISSAPAGTNGSAPNLDLEELKFAPPGPAYSGLMNNVNVGIKQQYIQSYSKSFKVEPLIRYNTRVEKLRKVGSKWEVRSTTLIRDGPQRGQKVRSVEEFNGVIVASGHYHAAKIPDIPGLKEWKASWPDQIYHSKSYRSPDELHGQTVLIIGAGVSSTDIARESHHGAKGIYQSSRGGHFDTPLDWIPPKTERIPGIASFEIPSQVQEKPGNITLTDGRVLTGVDKVIIATGYLFSLPFLVDLHDDSATPQNANDTVLVTDGSQIHNLHKDIFYIPDPTLAFVGIPFYTATFTLFEYQAIAVAAVFAGFAQPPSEAKMRAEYIEKTRAKGYGRSFHSLMNAQVEYVKSLVEWVNSQAEMTGGAKIQGHSQEWIEESKLIHPKFLKFLETRTNGQMVGDDLLPSTAH</sequence>
<dbReference type="PRINTS" id="PR00419">
    <property type="entry name" value="ADXRDTASE"/>
</dbReference>
<dbReference type="GO" id="GO:0004499">
    <property type="term" value="F:N,N-dimethylaniline monooxygenase activity"/>
    <property type="evidence" value="ECO:0007669"/>
    <property type="project" value="InterPro"/>
</dbReference>
<comment type="similarity">
    <text evidence="1">Belongs to the FMO family.</text>
</comment>
<proteinExistence type="inferred from homology"/>
<dbReference type="AlphaFoldDB" id="A0A8H7W7P3"/>
<keyword evidence="8" id="KW-1185">Reference proteome</keyword>
<evidence type="ECO:0000259" key="6">
    <source>
        <dbReference type="Pfam" id="PF01266"/>
    </source>
</evidence>
<dbReference type="PANTHER" id="PTHR23023">
    <property type="entry name" value="DIMETHYLANILINE MONOOXYGENASE"/>
    <property type="match status" value="1"/>
</dbReference>
<evidence type="ECO:0000256" key="3">
    <source>
        <dbReference type="ARBA" id="ARBA00022827"/>
    </source>
</evidence>
<keyword evidence="3" id="KW-0274">FAD</keyword>
<accession>A0A8H7W7P3</accession>
<dbReference type="GO" id="GO:0050661">
    <property type="term" value="F:NADP binding"/>
    <property type="evidence" value="ECO:0007669"/>
    <property type="project" value="InterPro"/>
</dbReference>
<feature type="domain" description="FAD dependent oxidoreductase" evidence="6">
    <location>
        <begin position="7"/>
        <end position="42"/>
    </location>
</feature>
<dbReference type="GO" id="GO:0050660">
    <property type="term" value="F:flavin adenine dinucleotide binding"/>
    <property type="evidence" value="ECO:0007669"/>
    <property type="project" value="InterPro"/>
</dbReference>
<dbReference type="InterPro" id="IPR000960">
    <property type="entry name" value="Flavin_mOase"/>
</dbReference>
<evidence type="ECO:0000313" key="7">
    <source>
        <dbReference type="EMBL" id="KAG4420220.1"/>
    </source>
</evidence>
<evidence type="ECO:0000256" key="1">
    <source>
        <dbReference type="ARBA" id="ARBA00009183"/>
    </source>
</evidence>
<dbReference type="InterPro" id="IPR036188">
    <property type="entry name" value="FAD/NAD-bd_sf"/>
</dbReference>
<keyword evidence="4" id="KW-0521">NADP</keyword>
<dbReference type="InterPro" id="IPR050346">
    <property type="entry name" value="FMO-like"/>
</dbReference>
<reference evidence="7" key="1">
    <citation type="submission" date="2021-02" db="EMBL/GenBank/DDBJ databases">
        <title>Genome sequence Cadophora malorum strain M34.</title>
        <authorList>
            <person name="Stefanovic E."/>
            <person name="Vu D."/>
            <person name="Scully C."/>
            <person name="Dijksterhuis J."/>
            <person name="Roader J."/>
            <person name="Houbraken J."/>
        </authorList>
    </citation>
    <scope>NUCLEOTIDE SEQUENCE</scope>
    <source>
        <strain evidence="7">M34</strain>
    </source>
</reference>
<evidence type="ECO:0000256" key="5">
    <source>
        <dbReference type="ARBA" id="ARBA00023002"/>
    </source>
</evidence>
<organism evidence="7 8">
    <name type="scientific">Cadophora malorum</name>
    <dbReference type="NCBI Taxonomy" id="108018"/>
    <lineage>
        <taxon>Eukaryota</taxon>
        <taxon>Fungi</taxon>
        <taxon>Dikarya</taxon>
        <taxon>Ascomycota</taxon>
        <taxon>Pezizomycotina</taxon>
        <taxon>Leotiomycetes</taxon>
        <taxon>Helotiales</taxon>
        <taxon>Ploettnerulaceae</taxon>
        <taxon>Cadophora</taxon>
    </lineage>
</organism>
<protein>
    <recommendedName>
        <fullName evidence="6">FAD dependent oxidoreductase domain-containing protein</fullName>
    </recommendedName>
</protein>
<dbReference type="InterPro" id="IPR006076">
    <property type="entry name" value="FAD-dep_OxRdtase"/>
</dbReference>
<evidence type="ECO:0000313" key="8">
    <source>
        <dbReference type="Proteomes" id="UP000664132"/>
    </source>
</evidence>
<dbReference type="OrthoDB" id="66881at2759"/>
<dbReference type="Proteomes" id="UP000664132">
    <property type="component" value="Unassembled WGS sequence"/>
</dbReference>
<name>A0A8H7W7P3_9HELO</name>
<keyword evidence="5" id="KW-0560">Oxidoreductase</keyword>
<dbReference type="EMBL" id="JAFJYH010000088">
    <property type="protein sequence ID" value="KAG4420220.1"/>
    <property type="molecule type" value="Genomic_DNA"/>
</dbReference>
<evidence type="ECO:0000256" key="2">
    <source>
        <dbReference type="ARBA" id="ARBA00022630"/>
    </source>
</evidence>
<dbReference type="Gene3D" id="3.50.50.60">
    <property type="entry name" value="FAD/NAD(P)-binding domain"/>
    <property type="match status" value="2"/>
</dbReference>
<comment type="caution">
    <text evidence="7">The sequence shown here is derived from an EMBL/GenBank/DDBJ whole genome shotgun (WGS) entry which is preliminary data.</text>
</comment>
<gene>
    <name evidence="7" type="ORF">IFR04_006598</name>
</gene>
<dbReference type="SUPFAM" id="SSF51905">
    <property type="entry name" value="FAD/NAD(P)-binding domain"/>
    <property type="match status" value="2"/>
</dbReference>
<dbReference type="InterPro" id="IPR020946">
    <property type="entry name" value="Flavin_mOase-like"/>
</dbReference>
<dbReference type="Pfam" id="PF01266">
    <property type="entry name" value="DAO"/>
    <property type="match status" value="1"/>
</dbReference>
<dbReference type="Pfam" id="PF00743">
    <property type="entry name" value="FMO-like"/>
    <property type="match status" value="2"/>
</dbReference>